<dbReference type="SUPFAM" id="SSF56672">
    <property type="entry name" value="DNA/RNA polymerases"/>
    <property type="match status" value="1"/>
</dbReference>
<dbReference type="Pfam" id="PF07727">
    <property type="entry name" value="RVT_2"/>
    <property type="match status" value="1"/>
</dbReference>
<dbReference type="InterPro" id="IPR043502">
    <property type="entry name" value="DNA/RNA_pol_sf"/>
</dbReference>
<dbReference type="AlphaFoldDB" id="A0A834HW33"/>
<dbReference type="Proteomes" id="UP000625711">
    <property type="component" value="Unassembled WGS sequence"/>
</dbReference>
<comment type="caution">
    <text evidence="2">The sequence shown here is derived from an EMBL/GenBank/DDBJ whole genome shotgun (WGS) entry which is preliminary data.</text>
</comment>
<evidence type="ECO:0000313" key="2">
    <source>
        <dbReference type="EMBL" id="KAF7269570.1"/>
    </source>
</evidence>
<dbReference type="OrthoDB" id="6746693at2759"/>
<evidence type="ECO:0000313" key="3">
    <source>
        <dbReference type="Proteomes" id="UP000625711"/>
    </source>
</evidence>
<reference evidence="2" key="1">
    <citation type="submission" date="2020-08" db="EMBL/GenBank/DDBJ databases">
        <title>Genome sequencing and assembly of the red palm weevil Rhynchophorus ferrugineus.</title>
        <authorList>
            <person name="Dias G.B."/>
            <person name="Bergman C.M."/>
            <person name="Manee M."/>
        </authorList>
    </citation>
    <scope>NUCLEOTIDE SEQUENCE</scope>
    <source>
        <strain evidence="2">AA-2017</strain>
        <tissue evidence="2">Whole larva</tissue>
    </source>
</reference>
<feature type="domain" description="Reverse transcriptase Ty1/copia-type" evidence="1">
    <location>
        <begin position="4"/>
        <end position="112"/>
    </location>
</feature>
<proteinExistence type="predicted"/>
<gene>
    <name evidence="2" type="ORF">GWI33_017382</name>
</gene>
<name>A0A834HW33_RHYFE</name>
<dbReference type="EMBL" id="JAACXV010014216">
    <property type="protein sequence ID" value="KAF7269570.1"/>
    <property type="molecule type" value="Genomic_DNA"/>
</dbReference>
<accession>A0A834HW33</accession>
<protein>
    <recommendedName>
        <fullName evidence="1">Reverse transcriptase Ty1/copia-type domain-containing protein</fullName>
    </recommendedName>
</protein>
<dbReference type="GO" id="GO:0071897">
    <property type="term" value="P:DNA biosynthetic process"/>
    <property type="evidence" value="ECO:0007669"/>
    <property type="project" value="UniProtKB-ARBA"/>
</dbReference>
<dbReference type="InterPro" id="IPR013103">
    <property type="entry name" value="RVT_2"/>
</dbReference>
<evidence type="ECO:0000259" key="1">
    <source>
        <dbReference type="Pfam" id="PF07727"/>
    </source>
</evidence>
<organism evidence="2 3">
    <name type="scientific">Rhynchophorus ferrugineus</name>
    <name type="common">Red palm weevil</name>
    <name type="synonym">Curculio ferrugineus</name>
    <dbReference type="NCBI Taxonomy" id="354439"/>
    <lineage>
        <taxon>Eukaryota</taxon>
        <taxon>Metazoa</taxon>
        <taxon>Ecdysozoa</taxon>
        <taxon>Arthropoda</taxon>
        <taxon>Hexapoda</taxon>
        <taxon>Insecta</taxon>
        <taxon>Pterygota</taxon>
        <taxon>Neoptera</taxon>
        <taxon>Endopterygota</taxon>
        <taxon>Coleoptera</taxon>
        <taxon>Polyphaga</taxon>
        <taxon>Cucujiformia</taxon>
        <taxon>Curculionidae</taxon>
        <taxon>Dryophthorinae</taxon>
        <taxon>Rhynchophorus</taxon>
    </lineage>
</organism>
<sequence length="113" mass="12939">MHLAQFDISTAFLYGELEETIYMMPLSGCNAGTDRICQLKRSLYGLKQAARCWNKRIGSFLIELGFSVSEADPYLYVRSEHGRELFIVLYMDVGLVAATNHTDLEFFCRQLKT</sequence>
<keyword evidence="3" id="KW-1185">Reference proteome</keyword>